<keyword evidence="1" id="KW-0378">Hydrolase</keyword>
<feature type="signal peptide" evidence="2">
    <location>
        <begin position="1"/>
        <end position="18"/>
    </location>
</feature>
<dbReference type="PANTHER" id="PTHR16138">
    <property type="entry name" value="MYCOPHENOLIC ACID ACYL-GLUCURONIDE ESTERASE, MITOCHONDRIAL"/>
    <property type="match status" value="1"/>
</dbReference>
<organism evidence="3">
    <name type="scientific">Guillardia theta (strain CCMP2712)</name>
    <name type="common">Cryptophyte</name>
    <dbReference type="NCBI Taxonomy" id="905079"/>
    <lineage>
        <taxon>Eukaryota</taxon>
        <taxon>Cryptophyceae</taxon>
        <taxon>Pyrenomonadales</taxon>
        <taxon>Geminigeraceae</taxon>
        <taxon>Guillardia</taxon>
    </lineage>
</organism>
<dbReference type="PANTHER" id="PTHR16138:SF7">
    <property type="entry name" value="PALMITOYL-PROTEIN THIOESTERASE ABHD10, MITOCHONDRIAL"/>
    <property type="match status" value="1"/>
</dbReference>
<protein>
    <recommendedName>
        <fullName evidence="6">Serine aminopeptidase S33 domain-containing protein</fullName>
    </recommendedName>
</protein>
<dbReference type="eggNOG" id="ENOG502QT21">
    <property type="taxonomic scope" value="Eukaryota"/>
</dbReference>
<reference evidence="4" key="3">
    <citation type="submission" date="2015-06" db="UniProtKB">
        <authorList>
            <consortium name="EnsemblProtists"/>
        </authorList>
    </citation>
    <scope>IDENTIFICATION</scope>
</reference>
<sequence length="352" mass="38648">MGLRAMILRISLTLSAMSSIDMCCGFTGFSHCPFALRSGGRLVSSYTHKKTQLSAARRLNTLSSGVLSLKAEEKFGRGLKAKMKEGHSLVYDYVDGSSPVIVYLPAFNQSRITSKSSALQTWAKRNGKAFFSADYYGCGKSDGKFEDGTLTMWTNDMITLIEDVIKKPVLLVGSGVGGWVGLHLAMKRKNLVPAFPLARFATDVSNKVRGLVGIAADPDFTTDVVLPELDDTVKEKIQKDGSAMISWGVSEYTISKKFIDDSKNMLLLPGGSESLDIKCPVRLIQGLSDEEIPPDRALRISEAIKSDDVVVYYVKDGDHFLDQDEDISRMIDQVQEMCSKYFEFDLTSPGSG</sequence>
<dbReference type="SUPFAM" id="SSF53474">
    <property type="entry name" value="alpha/beta-Hydrolases"/>
    <property type="match status" value="1"/>
</dbReference>
<dbReference type="PaxDb" id="55529-EKX37951"/>
<dbReference type="OMA" id="TISRWLE"/>
<evidence type="ECO:0000313" key="3">
    <source>
        <dbReference type="EMBL" id="EKX37951.1"/>
    </source>
</evidence>
<dbReference type="Gene3D" id="3.40.50.1820">
    <property type="entry name" value="alpha/beta hydrolase"/>
    <property type="match status" value="1"/>
</dbReference>
<dbReference type="InterPro" id="IPR029058">
    <property type="entry name" value="AB_hydrolase_fold"/>
</dbReference>
<dbReference type="HOGENOM" id="CLU_066961_0_0_1"/>
<reference evidence="5" key="2">
    <citation type="submission" date="2012-11" db="EMBL/GenBank/DDBJ databases">
        <authorList>
            <person name="Kuo A."/>
            <person name="Curtis B.A."/>
            <person name="Tanifuji G."/>
            <person name="Burki F."/>
            <person name="Gruber A."/>
            <person name="Irimia M."/>
            <person name="Maruyama S."/>
            <person name="Arias M.C."/>
            <person name="Ball S.G."/>
            <person name="Gile G.H."/>
            <person name="Hirakawa Y."/>
            <person name="Hopkins J.F."/>
            <person name="Rensing S.A."/>
            <person name="Schmutz J."/>
            <person name="Symeonidi A."/>
            <person name="Elias M."/>
            <person name="Eveleigh R.J."/>
            <person name="Herman E.K."/>
            <person name="Klute M.J."/>
            <person name="Nakayama T."/>
            <person name="Obornik M."/>
            <person name="Reyes-Prieto A."/>
            <person name="Armbrust E.V."/>
            <person name="Aves S.J."/>
            <person name="Beiko R.G."/>
            <person name="Coutinho P."/>
            <person name="Dacks J.B."/>
            <person name="Durnford D.G."/>
            <person name="Fast N.M."/>
            <person name="Green B.R."/>
            <person name="Grisdale C."/>
            <person name="Hempe F."/>
            <person name="Henrissat B."/>
            <person name="Hoppner M.P."/>
            <person name="Ishida K.-I."/>
            <person name="Kim E."/>
            <person name="Koreny L."/>
            <person name="Kroth P.G."/>
            <person name="Liu Y."/>
            <person name="Malik S.-B."/>
            <person name="Maier U.G."/>
            <person name="McRose D."/>
            <person name="Mock T."/>
            <person name="Neilson J.A."/>
            <person name="Onodera N.T."/>
            <person name="Poole A.M."/>
            <person name="Pritham E.J."/>
            <person name="Richards T.A."/>
            <person name="Rocap G."/>
            <person name="Roy S.W."/>
            <person name="Sarai C."/>
            <person name="Schaack S."/>
            <person name="Shirato S."/>
            <person name="Slamovits C.H."/>
            <person name="Spencer D.F."/>
            <person name="Suzuki S."/>
            <person name="Worden A.Z."/>
            <person name="Zauner S."/>
            <person name="Barry K."/>
            <person name="Bell C."/>
            <person name="Bharti A.K."/>
            <person name="Crow J.A."/>
            <person name="Grimwood J."/>
            <person name="Kramer R."/>
            <person name="Lindquist E."/>
            <person name="Lucas S."/>
            <person name="Salamov A."/>
            <person name="McFadden G.I."/>
            <person name="Lane C.E."/>
            <person name="Keeling P.J."/>
            <person name="Gray M.W."/>
            <person name="Grigoriev I.V."/>
            <person name="Archibald J.M."/>
        </authorList>
    </citation>
    <scope>NUCLEOTIDE SEQUENCE</scope>
    <source>
        <strain evidence="5">CCMP2712</strain>
    </source>
</reference>
<feature type="chain" id="PRO_5008770291" description="Serine aminopeptidase S33 domain-containing protein" evidence="2">
    <location>
        <begin position="19"/>
        <end position="352"/>
    </location>
</feature>
<dbReference type="RefSeq" id="XP_005824931.1">
    <property type="nucleotide sequence ID" value="XM_005824874.1"/>
</dbReference>
<dbReference type="Proteomes" id="UP000011087">
    <property type="component" value="Unassembled WGS sequence"/>
</dbReference>
<name>L1INT7_GUITC</name>
<accession>L1INT7</accession>
<evidence type="ECO:0008006" key="6">
    <source>
        <dbReference type="Google" id="ProtNLM"/>
    </source>
</evidence>
<keyword evidence="2" id="KW-0732">Signal</keyword>
<evidence type="ECO:0000256" key="2">
    <source>
        <dbReference type="SAM" id="SignalP"/>
    </source>
</evidence>
<keyword evidence="5" id="KW-1185">Reference proteome</keyword>
<dbReference type="STRING" id="905079.L1INT7"/>
<gene>
    <name evidence="3" type="ORF">GUITHDRAFT_115922</name>
</gene>
<dbReference type="EnsemblProtists" id="EKX37951">
    <property type="protein sequence ID" value="EKX37951"/>
    <property type="gene ID" value="GUITHDRAFT_115922"/>
</dbReference>
<evidence type="ECO:0000313" key="4">
    <source>
        <dbReference type="EnsemblProtists" id="EKX37951"/>
    </source>
</evidence>
<dbReference type="GeneID" id="17294715"/>
<proteinExistence type="predicted"/>
<dbReference type="KEGG" id="gtt:GUITHDRAFT_115922"/>
<dbReference type="GO" id="GO:0004553">
    <property type="term" value="F:hydrolase activity, hydrolyzing O-glycosyl compounds"/>
    <property type="evidence" value="ECO:0007669"/>
    <property type="project" value="TreeGrafter"/>
</dbReference>
<reference evidence="3 5" key="1">
    <citation type="journal article" date="2012" name="Nature">
        <title>Algal genomes reveal evolutionary mosaicism and the fate of nucleomorphs.</title>
        <authorList>
            <consortium name="DOE Joint Genome Institute"/>
            <person name="Curtis B.A."/>
            <person name="Tanifuji G."/>
            <person name="Burki F."/>
            <person name="Gruber A."/>
            <person name="Irimia M."/>
            <person name="Maruyama S."/>
            <person name="Arias M.C."/>
            <person name="Ball S.G."/>
            <person name="Gile G.H."/>
            <person name="Hirakawa Y."/>
            <person name="Hopkins J.F."/>
            <person name="Kuo A."/>
            <person name="Rensing S.A."/>
            <person name="Schmutz J."/>
            <person name="Symeonidi A."/>
            <person name="Elias M."/>
            <person name="Eveleigh R.J."/>
            <person name="Herman E.K."/>
            <person name="Klute M.J."/>
            <person name="Nakayama T."/>
            <person name="Obornik M."/>
            <person name="Reyes-Prieto A."/>
            <person name="Armbrust E.V."/>
            <person name="Aves S.J."/>
            <person name="Beiko R.G."/>
            <person name="Coutinho P."/>
            <person name="Dacks J.B."/>
            <person name="Durnford D.G."/>
            <person name="Fast N.M."/>
            <person name="Green B.R."/>
            <person name="Grisdale C.J."/>
            <person name="Hempel F."/>
            <person name="Henrissat B."/>
            <person name="Hoppner M.P."/>
            <person name="Ishida K."/>
            <person name="Kim E."/>
            <person name="Koreny L."/>
            <person name="Kroth P.G."/>
            <person name="Liu Y."/>
            <person name="Malik S.B."/>
            <person name="Maier U.G."/>
            <person name="McRose D."/>
            <person name="Mock T."/>
            <person name="Neilson J.A."/>
            <person name="Onodera N.T."/>
            <person name="Poole A.M."/>
            <person name="Pritham E.J."/>
            <person name="Richards T.A."/>
            <person name="Rocap G."/>
            <person name="Roy S.W."/>
            <person name="Sarai C."/>
            <person name="Schaack S."/>
            <person name="Shirato S."/>
            <person name="Slamovits C.H."/>
            <person name="Spencer D.F."/>
            <person name="Suzuki S."/>
            <person name="Worden A.Z."/>
            <person name="Zauner S."/>
            <person name="Barry K."/>
            <person name="Bell C."/>
            <person name="Bharti A.K."/>
            <person name="Crow J.A."/>
            <person name="Grimwood J."/>
            <person name="Kramer R."/>
            <person name="Lindquist E."/>
            <person name="Lucas S."/>
            <person name="Salamov A."/>
            <person name="McFadden G.I."/>
            <person name="Lane C.E."/>
            <person name="Keeling P.J."/>
            <person name="Gray M.W."/>
            <person name="Grigoriev I.V."/>
            <person name="Archibald J.M."/>
        </authorList>
    </citation>
    <scope>NUCLEOTIDE SEQUENCE</scope>
    <source>
        <strain evidence="3 5">CCMP2712</strain>
    </source>
</reference>
<dbReference type="AlphaFoldDB" id="L1INT7"/>
<evidence type="ECO:0000313" key="5">
    <source>
        <dbReference type="Proteomes" id="UP000011087"/>
    </source>
</evidence>
<dbReference type="OrthoDB" id="408373at2759"/>
<evidence type="ECO:0000256" key="1">
    <source>
        <dbReference type="ARBA" id="ARBA00022801"/>
    </source>
</evidence>
<dbReference type="EMBL" id="JH993053">
    <property type="protein sequence ID" value="EKX37951.1"/>
    <property type="molecule type" value="Genomic_DNA"/>
</dbReference>
<dbReference type="InterPro" id="IPR052382">
    <property type="entry name" value="ABHD10_acyl-thioesterase"/>
</dbReference>